<protein>
    <recommendedName>
        <fullName evidence="3">Carboxypeptidase regulatory-like domain-containing protein</fullName>
    </recommendedName>
</protein>
<dbReference type="Proteomes" id="UP001139103">
    <property type="component" value="Unassembled WGS sequence"/>
</dbReference>
<reference evidence="1" key="1">
    <citation type="submission" date="2021-11" db="EMBL/GenBank/DDBJ databases">
        <title>Genome sequence.</title>
        <authorList>
            <person name="Sun Q."/>
        </authorList>
    </citation>
    <scope>NUCLEOTIDE SEQUENCE</scope>
    <source>
        <strain evidence="1">JC732</strain>
    </source>
</reference>
<gene>
    <name evidence="1" type="ORF">LOC68_15675</name>
</gene>
<organism evidence="1 2">
    <name type="scientific">Blastopirellula sediminis</name>
    <dbReference type="NCBI Taxonomy" id="2894196"/>
    <lineage>
        <taxon>Bacteria</taxon>
        <taxon>Pseudomonadati</taxon>
        <taxon>Planctomycetota</taxon>
        <taxon>Planctomycetia</taxon>
        <taxon>Pirellulales</taxon>
        <taxon>Pirellulaceae</taxon>
        <taxon>Blastopirellula</taxon>
    </lineage>
</organism>
<sequence>MGNSVSGFVAVLVATAALNGGCNKAVPTETLVSGVVRFRKKPADGVYVLLHKDRNPDAAADATARTGKDGTFVVSVSEPGAYAVTVFWPTTTNVDGSVEEGADRFNYRYRDPQQPLAEIDVHEGSNQLEPLEVK</sequence>
<dbReference type="SUPFAM" id="SSF49478">
    <property type="entry name" value="Cna protein B-type domain"/>
    <property type="match status" value="1"/>
</dbReference>
<comment type="caution">
    <text evidence="1">The sequence shown here is derived from an EMBL/GenBank/DDBJ whole genome shotgun (WGS) entry which is preliminary data.</text>
</comment>
<proteinExistence type="predicted"/>
<dbReference type="AlphaFoldDB" id="A0A9X1MNB4"/>
<dbReference type="EMBL" id="JAJKFT010000010">
    <property type="protein sequence ID" value="MCC9629829.1"/>
    <property type="molecule type" value="Genomic_DNA"/>
</dbReference>
<evidence type="ECO:0000313" key="2">
    <source>
        <dbReference type="Proteomes" id="UP001139103"/>
    </source>
</evidence>
<evidence type="ECO:0008006" key="3">
    <source>
        <dbReference type="Google" id="ProtNLM"/>
    </source>
</evidence>
<accession>A0A9X1MNB4</accession>
<dbReference type="RefSeq" id="WP_230220435.1">
    <property type="nucleotide sequence ID" value="NZ_JAJKFT010000010.1"/>
</dbReference>
<keyword evidence="2" id="KW-1185">Reference proteome</keyword>
<name>A0A9X1MNB4_9BACT</name>
<evidence type="ECO:0000313" key="1">
    <source>
        <dbReference type="EMBL" id="MCC9629829.1"/>
    </source>
</evidence>